<dbReference type="Proteomes" id="UP001596380">
    <property type="component" value="Unassembled WGS sequence"/>
</dbReference>
<dbReference type="PANTHER" id="PTHR31862">
    <property type="entry name" value="UPF0261 DOMAIN PROTEIN (AFU_ORTHOLOGUE AFUA_1G10120)"/>
    <property type="match status" value="1"/>
</dbReference>
<keyword evidence="4" id="KW-1185">Reference proteome</keyword>
<evidence type="ECO:0000313" key="3">
    <source>
        <dbReference type="EMBL" id="MFC6879578.1"/>
    </source>
</evidence>
<dbReference type="NCBIfam" id="NF002674">
    <property type="entry name" value="PRK02399.1-2"/>
    <property type="match status" value="1"/>
</dbReference>
<organism evidence="3 4">
    <name type="scientific">Actinomadura yumaensis</name>
    <dbReference type="NCBI Taxonomy" id="111807"/>
    <lineage>
        <taxon>Bacteria</taxon>
        <taxon>Bacillati</taxon>
        <taxon>Actinomycetota</taxon>
        <taxon>Actinomycetes</taxon>
        <taxon>Streptosporangiales</taxon>
        <taxon>Thermomonosporaceae</taxon>
        <taxon>Actinomadura</taxon>
    </lineage>
</organism>
<dbReference type="Gene3D" id="3.40.50.12020">
    <property type="entry name" value="Uncharacterised protein family UPF0261, NN domain"/>
    <property type="match status" value="1"/>
</dbReference>
<feature type="domain" description="UPF0261" evidence="2">
    <location>
        <begin position="185"/>
        <end position="401"/>
    </location>
</feature>
<dbReference type="CDD" id="cd15488">
    <property type="entry name" value="Tm-1-like"/>
    <property type="match status" value="1"/>
</dbReference>
<evidence type="ECO:0000259" key="2">
    <source>
        <dbReference type="Pfam" id="PF23189"/>
    </source>
</evidence>
<dbReference type="PANTHER" id="PTHR31862:SF1">
    <property type="entry name" value="UPF0261 DOMAIN PROTEIN (AFU_ORTHOLOGUE AFUA_1G10120)"/>
    <property type="match status" value="1"/>
</dbReference>
<evidence type="ECO:0000313" key="4">
    <source>
        <dbReference type="Proteomes" id="UP001596380"/>
    </source>
</evidence>
<dbReference type="RefSeq" id="WP_160824573.1">
    <property type="nucleotide sequence ID" value="NZ_JBHSXS010000003.1"/>
</dbReference>
<dbReference type="Pfam" id="PF06792">
    <property type="entry name" value="UPF0261"/>
    <property type="match status" value="1"/>
</dbReference>
<dbReference type="PIRSF" id="PIRSF033271">
    <property type="entry name" value="UCP033271"/>
    <property type="match status" value="1"/>
</dbReference>
<dbReference type="InterPro" id="IPR008322">
    <property type="entry name" value="UPF0261"/>
</dbReference>
<protein>
    <submittedName>
        <fullName evidence="3">Tm-1-like ATP-binding domain-containing protein</fullName>
    </submittedName>
</protein>
<dbReference type="EMBL" id="JBHSXS010000003">
    <property type="protein sequence ID" value="MFC6879578.1"/>
    <property type="molecule type" value="Genomic_DNA"/>
</dbReference>
<dbReference type="Gene3D" id="3.40.50.12030">
    <property type="entry name" value="Uncharacterised protein family UPF0261, NC domain"/>
    <property type="match status" value="1"/>
</dbReference>
<reference evidence="4" key="1">
    <citation type="journal article" date="2019" name="Int. J. Syst. Evol. Microbiol.">
        <title>The Global Catalogue of Microorganisms (GCM) 10K type strain sequencing project: providing services to taxonomists for standard genome sequencing and annotation.</title>
        <authorList>
            <consortium name="The Broad Institute Genomics Platform"/>
            <consortium name="The Broad Institute Genome Sequencing Center for Infectious Disease"/>
            <person name="Wu L."/>
            <person name="Ma J."/>
        </authorList>
    </citation>
    <scope>NUCLEOTIDE SEQUENCE [LARGE SCALE GENOMIC DNA]</scope>
    <source>
        <strain evidence="4">JCM 3369</strain>
    </source>
</reference>
<sequence length="413" mass="41712">MLLGTLDTKHAEYAFVQERLTRAGIETVLVDVGVVGEPSARPDITAAEVAAAGGGDLAALRTARDRGAALAVMAEGAAAVARRLHGSGELSGVLALGGSGGSSIAAAAMRAVPIGLPKLLVSTMAAGDVSGYVGTSDVTIMHSVVDLAGLNRLSRTVLENAAGAMAGMAAAYRERSAARGGPSDRPLVAASMFGVTTPAVDTARRRLEDLGYEVLVFHATGSGGRTMESLIAGGHVAGVLDLTTTELADEVVGGVLSAGPERLDAAAGRGVPQVVSFGALDMVNFGPEASVPSRFADRKLLVHNADVTLMRTSASEAARIGDLLGRKLAAATGPVSLRVPRGGFSAVDAEGGPFWDPGADEACVGAALARLDGTPVEVATSGHNINDEDFALAAADELHRLVTGAGDHREDDA</sequence>
<feature type="domain" description="UPF0261" evidence="1">
    <location>
        <begin position="2"/>
        <end position="173"/>
    </location>
</feature>
<dbReference type="InterPro" id="IPR044122">
    <property type="entry name" value="UPF0261_N"/>
</dbReference>
<comment type="caution">
    <text evidence="3">The sequence shown here is derived from an EMBL/GenBank/DDBJ whole genome shotgun (WGS) entry which is preliminary data.</text>
</comment>
<dbReference type="InterPro" id="IPR056778">
    <property type="entry name" value="UPF0261_C"/>
</dbReference>
<dbReference type="InterPro" id="IPR051353">
    <property type="entry name" value="Tobamovirus_resist_UPF0261"/>
</dbReference>
<evidence type="ECO:0000259" key="1">
    <source>
        <dbReference type="Pfam" id="PF06792"/>
    </source>
</evidence>
<name>A0ABW2CFU8_9ACTN</name>
<gene>
    <name evidence="3" type="ORF">ACFQKB_07335</name>
</gene>
<proteinExistence type="predicted"/>
<dbReference type="Pfam" id="PF23189">
    <property type="entry name" value="UPF0261_C"/>
    <property type="match status" value="1"/>
</dbReference>
<accession>A0ABW2CFU8</accession>